<dbReference type="EMBL" id="HBHZ01000094">
    <property type="protein sequence ID" value="CAE0187014.1"/>
    <property type="molecule type" value="Transcribed_RNA"/>
</dbReference>
<evidence type="ECO:0000256" key="2">
    <source>
        <dbReference type="ARBA" id="ARBA00012169"/>
    </source>
</evidence>
<keyword evidence="3" id="KW-0808">Transferase</keyword>
<name>A0A7S3FLI0_9CHLO</name>
<evidence type="ECO:0000256" key="6">
    <source>
        <dbReference type="ARBA" id="ARBA00022840"/>
    </source>
</evidence>
<dbReference type="AlphaFoldDB" id="A0A7S3FLI0"/>
<dbReference type="PANTHER" id="PTHR45800">
    <property type="entry name" value="PHOSPHATIDYLINOSITOL 4-KINASE GAMMA"/>
    <property type="match status" value="1"/>
</dbReference>
<evidence type="ECO:0000313" key="9">
    <source>
        <dbReference type="EMBL" id="CAE0187014.1"/>
    </source>
</evidence>
<proteinExistence type="inferred from homology"/>
<evidence type="ECO:0000256" key="1">
    <source>
        <dbReference type="ARBA" id="ARBA00008941"/>
    </source>
</evidence>
<evidence type="ECO:0000256" key="7">
    <source>
        <dbReference type="SAM" id="MobiDB-lite"/>
    </source>
</evidence>
<keyword evidence="5" id="KW-0418">Kinase</keyword>
<comment type="similarity">
    <text evidence="1">Belongs to the PI3/PI4-kinase family. Type II PI4K subfamily.</text>
</comment>
<dbReference type="EC" id="2.7.1.67" evidence="2"/>
<reference evidence="10 11" key="2">
    <citation type="submission" date="2024-03" db="EMBL/GenBank/DDBJ databases">
        <title>Complete genome sequence of the green alga Chloropicon roscoffensis RCC1871.</title>
        <authorList>
            <person name="Lemieux C."/>
            <person name="Pombert J.-F."/>
            <person name="Otis C."/>
            <person name="Turmel M."/>
        </authorList>
    </citation>
    <scope>NUCLEOTIDE SEQUENCE [LARGE SCALE GENOMIC DNA]</scope>
    <source>
        <strain evidence="10 11">RCC1871</strain>
    </source>
</reference>
<dbReference type="InterPro" id="IPR000403">
    <property type="entry name" value="PI3/4_kinase_cat_dom"/>
</dbReference>
<accession>A0A7S3FLI0</accession>
<feature type="region of interest" description="Disordered" evidence="7">
    <location>
        <begin position="17"/>
        <end position="48"/>
    </location>
</feature>
<feature type="region of interest" description="Disordered" evidence="7">
    <location>
        <begin position="414"/>
        <end position="437"/>
    </location>
</feature>
<keyword evidence="11" id="KW-1185">Reference proteome</keyword>
<evidence type="ECO:0000313" key="10">
    <source>
        <dbReference type="EMBL" id="WZN63271.1"/>
    </source>
</evidence>
<keyword evidence="6" id="KW-0067">ATP-binding</keyword>
<gene>
    <name evidence="9" type="ORF">CROS1456_LOCUS79</name>
    <name evidence="10" type="ORF">HKI87_07g48190</name>
</gene>
<feature type="domain" description="PI3K/PI4K catalytic" evidence="8">
    <location>
        <begin position="77"/>
        <end position="382"/>
    </location>
</feature>
<reference evidence="9" key="1">
    <citation type="submission" date="2021-01" db="EMBL/GenBank/DDBJ databases">
        <authorList>
            <person name="Corre E."/>
            <person name="Pelletier E."/>
            <person name="Niang G."/>
            <person name="Scheremetjew M."/>
            <person name="Finn R."/>
            <person name="Kale V."/>
            <person name="Holt S."/>
            <person name="Cochrane G."/>
            <person name="Meng A."/>
            <person name="Brown T."/>
            <person name="Cohen L."/>
        </authorList>
    </citation>
    <scope>NUCLEOTIDE SEQUENCE</scope>
    <source>
        <strain evidence="9">RCC1871</strain>
    </source>
</reference>
<evidence type="ECO:0000256" key="3">
    <source>
        <dbReference type="ARBA" id="ARBA00022679"/>
    </source>
</evidence>
<dbReference type="GO" id="GO:0005524">
    <property type="term" value="F:ATP binding"/>
    <property type="evidence" value="ECO:0007669"/>
    <property type="project" value="UniProtKB-KW"/>
</dbReference>
<organism evidence="9">
    <name type="scientific">Chloropicon roscoffensis</name>
    <dbReference type="NCBI Taxonomy" id="1461544"/>
    <lineage>
        <taxon>Eukaryota</taxon>
        <taxon>Viridiplantae</taxon>
        <taxon>Chlorophyta</taxon>
        <taxon>Chloropicophyceae</taxon>
        <taxon>Chloropicales</taxon>
        <taxon>Chloropicaceae</taxon>
        <taxon>Chloropicon</taxon>
    </lineage>
</organism>
<dbReference type="Pfam" id="PF00454">
    <property type="entry name" value="PI3_PI4_kinase"/>
    <property type="match status" value="1"/>
</dbReference>
<evidence type="ECO:0000256" key="4">
    <source>
        <dbReference type="ARBA" id="ARBA00022741"/>
    </source>
</evidence>
<feature type="compositionally biased region" description="Low complexity" evidence="7">
    <location>
        <begin position="416"/>
        <end position="429"/>
    </location>
</feature>
<feature type="region of interest" description="Disordered" evidence="7">
    <location>
        <begin position="468"/>
        <end position="517"/>
    </location>
</feature>
<dbReference type="InterPro" id="IPR044571">
    <property type="entry name" value="P4KG1-8"/>
</dbReference>
<dbReference type="PROSITE" id="PS50290">
    <property type="entry name" value="PI3_4_KINASE_3"/>
    <property type="match status" value="1"/>
</dbReference>
<keyword evidence="4" id="KW-0547">Nucleotide-binding</keyword>
<dbReference type="EMBL" id="CP151507">
    <property type="protein sequence ID" value="WZN63271.1"/>
    <property type="molecule type" value="Genomic_DNA"/>
</dbReference>
<evidence type="ECO:0000259" key="8">
    <source>
        <dbReference type="PROSITE" id="PS50290"/>
    </source>
</evidence>
<dbReference type="PANTHER" id="PTHR45800:SF11">
    <property type="entry name" value="PHOSPHATIDYLINOSITOL 3-KINASE-RELATED PROTEIN KINASE"/>
    <property type="match status" value="1"/>
</dbReference>
<dbReference type="GO" id="GO:0004430">
    <property type="term" value="F:1-phosphatidylinositol 4-kinase activity"/>
    <property type="evidence" value="ECO:0007669"/>
    <property type="project" value="UniProtKB-EC"/>
</dbReference>
<protein>
    <recommendedName>
        <fullName evidence="2">1-phosphatidylinositol 4-kinase</fullName>
        <ecNumber evidence="2">2.7.1.67</ecNumber>
    </recommendedName>
</protein>
<evidence type="ECO:0000256" key="5">
    <source>
        <dbReference type="ARBA" id="ARBA00022777"/>
    </source>
</evidence>
<evidence type="ECO:0000313" key="11">
    <source>
        <dbReference type="Proteomes" id="UP001472866"/>
    </source>
</evidence>
<sequence>MILNGLDLVEPEATCVGSGVKPSNKHTRSFSHDELATSSSSSSDCERESTAPSIRFLSSLPEARGLAKEITSGFVAGEEPVALGDGLGGCYVFRSASGRSVAVVKPTDEEPLAPNNPKGFVGRQLGDPGLKPTVRVGEAGLREAAAYLLDHGGFAKVPCTSLARMAHPAFNYAATDHSAPEAKLVSIQTYVQHQWDASDVGTAMFPVEAVHRIGILDLRLMNTDRHSGNILVCKTEEVVEVANDGNAEVKTYSLPTVDLVPIDHGFCLPETLETVYFEWLHWPQSSMPFSDKELEYIESLDVKADVALLNRELPMLRVQSLRVLEVSTTLLKLCARAGLTMAEIGQVMSRPLAGFDDEPSELERLCILAKEEVVFNQSINQTPRRLSAREGVEEDADYYEDSDVEDSMFEMDDILSPAPISSSPSRTSSGFAPDSPLGKASKAADFASCLGELSPVSPLKPLRLVREAHGTQTSTPGAAGDPPATRQGGKGSGTSTPRSPRVAITRRHSSMVGGYQEPIGGGGASPLIQYPGAMSVCAAHTLGGADLMRASKPVNCDMPSRELQGLFCDMDQEAWQLFCKILFAEVERSLNQELWKAPEGRRARAVTLGTSAPV</sequence>
<dbReference type="Proteomes" id="UP001472866">
    <property type="component" value="Chromosome 07"/>
</dbReference>